<protein>
    <submittedName>
        <fullName evidence="2">Factor of DNA methylation 1-5/IDN2, domain XH</fullName>
    </submittedName>
</protein>
<dbReference type="InterPro" id="IPR045177">
    <property type="entry name" value="FDM1-5/IDN2"/>
</dbReference>
<dbReference type="EMBL" id="JBAMMX010000007">
    <property type="protein sequence ID" value="KAK6935855.1"/>
    <property type="molecule type" value="Genomic_DNA"/>
</dbReference>
<proteinExistence type="predicted"/>
<dbReference type="InterPro" id="IPR005379">
    <property type="entry name" value="FDM1-5/IDN2_XH"/>
</dbReference>
<comment type="caution">
    <text evidence="2">The sequence shown here is derived from an EMBL/GenBank/DDBJ whole genome shotgun (WGS) entry which is preliminary data.</text>
</comment>
<feature type="domain" description="Factor of DNA methylation 1-5/IDN2" evidence="1">
    <location>
        <begin position="53"/>
        <end position="181"/>
    </location>
</feature>
<evidence type="ECO:0000313" key="3">
    <source>
        <dbReference type="Proteomes" id="UP001370490"/>
    </source>
</evidence>
<dbReference type="AlphaFoldDB" id="A0AAN8VKN4"/>
<accession>A0AAN8VKN4</accession>
<reference evidence="2 3" key="1">
    <citation type="submission" date="2023-12" db="EMBL/GenBank/DDBJ databases">
        <title>A high-quality genome assembly for Dillenia turbinata (Dilleniales).</title>
        <authorList>
            <person name="Chanderbali A."/>
        </authorList>
    </citation>
    <scope>NUCLEOTIDE SEQUENCE [LARGE SCALE GENOMIC DNA]</scope>
    <source>
        <strain evidence="2">LSX21</strain>
        <tissue evidence="2">Leaf</tissue>
    </source>
</reference>
<dbReference type="Proteomes" id="UP001370490">
    <property type="component" value="Unassembled WGS sequence"/>
</dbReference>
<dbReference type="PANTHER" id="PTHR21596:SF23">
    <property type="entry name" value="FACTOR OF DNA METHYLATION 4"/>
    <property type="match status" value="1"/>
</dbReference>
<dbReference type="Pfam" id="PF03469">
    <property type="entry name" value="XH"/>
    <property type="match status" value="1"/>
</dbReference>
<evidence type="ECO:0000259" key="1">
    <source>
        <dbReference type="Pfam" id="PF03469"/>
    </source>
</evidence>
<name>A0AAN8VKN4_9MAGN</name>
<dbReference type="PANTHER" id="PTHR21596">
    <property type="entry name" value="RIBONUCLEASE P SUBUNIT P38"/>
    <property type="match status" value="1"/>
</dbReference>
<organism evidence="2 3">
    <name type="scientific">Dillenia turbinata</name>
    <dbReference type="NCBI Taxonomy" id="194707"/>
    <lineage>
        <taxon>Eukaryota</taxon>
        <taxon>Viridiplantae</taxon>
        <taxon>Streptophyta</taxon>
        <taxon>Embryophyta</taxon>
        <taxon>Tracheophyta</taxon>
        <taxon>Spermatophyta</taxon>
        <taxon>Magnoliopsida</taxon>
        <taxon>eudicotyledons</taxon>
        <taxon>Gunneridae</taxon>
        <taxon>Pentapetalae</taxon>
        <taxon>Dilleniales</taxon>
        <taxon>Dilleniaceae</taxon>
        <taxon>Dillenia</taxon>
    </lineage>
</organism>
<gene>
    <name evidence="2" type="ORF">RJ641_032885</name>
</gene>
<keyword evidence="3" id="KW-1185">Reference proteome</keyword>
<sequence>MQHKADETSVSRDNIMKETEKMHQLHNEGMCTKGFQFPWMLGLMDSCANVKVKRMGEPNNVPFHAACKKKYRGEEAELKLLELCSLYEDYLCDPAWHPFKVIMVGGNAKEIIDEEDEKLKILKNDYGEEVSAAVVRALGELNEYNPSGRYPMVELWNSAQGRKATPQEGVLLILKQWKVYERETEGLVLVIAYGMTVNCRYSN</sequence>
<dbReference type="GO" id="GO:0080188">
    <property type="term" value="P:gene silencing by siRNA-directed DNA methylation"/>
    <property type="evidence" value="ECO:0007669"/>
    <property type="project" value="InterPro"/>
</dbReference>
<evidence type="ECO:0000313" key="2">
    <source>
        <dbReference type="EMBL" id="KAK6935855.1"/>
    </source>
</evidence>